<evidence type="ECO:0000256" key="6">
    <source>
        <dbReference type="ARBA" id="ARBA00022984"/>
    </source>
</evidence>
<dbReference type="GO" id="GO:0005975">
    <property type="term" value="P:carbohydrate metabolic process"/>
    <property type="evidence" value="ECO:0007669"/>
    <property type="project" value="InterPro"/>
</dbReference>
<evidence type="ECO:0000256" key="5">
    <source>
        <dbReference type="ARBA" id="ARBA00022960"/>
    </source>
</evidence>
<dbReference type="GO" id="GO:0008360">
    <property type="term" value="P:regulation of cell shape"/>
    <property type="evidence" value="ECO:0007669"/>
    <property type="project" value="UniProtKB-KW"/>
</dbReference>
<comment type="function">
    <text evidence="10">Cell wall formation. Catalyzes the transfer of a GlcNAc subunit on undecaprenyl-pyrophosphoryl-MurNAc-pentapeptide (lipid intermediate I) to form undecaprenyl-pyrophosphoryl-MurNAc-(pentapeptide)GlcNAc (lipid intermediate II).</text>
</comment>
<keyword evidence="8 10" id="KW-0131">Cell cycle</keyword>
<dbReference type="PANTHER" id="PTHR21015:SF22">
    <property type="entry name" value="GLYCOSYLTRANSFERASE"/>
    <property type="match status" value="1"/>
</dbReference>
<feature type="binding site" evidence="10">
    <location>
        <begin position="27"/>
        <end position="29"/>
    </location>
    <ligand>
        <name>UDP-N-acetyl-alpha-D-glucosamine</name>
        <dbReference type="ChEBI" id="CHEBI:57705"/>
    </ligand>
</feature>
<organism evidence="13 14">
    <name type="scientific">candidate division WWE3 bacterium GW2011_GWB1_41_6</name>
    <dbReference type="NCBI Taxonomy" id="1619112"/>
    <lineage>
        <taxon>Bacteria</taxon>
        <taxon>Katanobacteria</taxon>
    </lineage>
</organism>
<keyword evidence="9 10" id="KW-0961">Cell wall biogenesis/degradation</keyword>
<feature type="domain" description="Glycosyl transferase family 28 C-terminal" evidence="12">
    <location>
        <begin position="206"/>
        <end position="360"/>
    </location>
</feature>
<protein>
    <recommendedName>
        <fullName evidence="10">UDP-N-acetylglucosamine--N-acetylmuramyl-(pentapeptide) pyrophosphoryl-undecaprenol N-acetylglucosamine transferase</fullName>
        <ecNumber evidence="10">2.4.1.227</ecNumber>
    </recommendedName>
    <alternativeName>
        <fullName evidence="10">Undecaprenyl-PP-MurNAc-pentapeptide-UDPGlcNAc GlcNAc transferase</fullName>
    </alternativeName>
</protein>
<dbReference type="SUPFAM" id="SSF53756">
    <property type="entry name" value="UDP-Glycosyltransferase/glycogen phosphorylase"/>
    <property type="match status" value="1"/>
</dbReference>
<evidence type="ECO:0000259" key="11">
    <source>
        <dbReference type="Pfam" id="PF03033"/>
    </source>
</evidence>
<evidence type="ECO:0000256" key="10">
    <source>
        <dbReference type="HAMAP-Rule" id="MF_00033"/>
    </source>
</evidence>
<evidence type="ECO:0000256" key="7">
    <source>
        <dbReference type="ARBA" id="ARBA00023136"/>
    </source>
</evidence>
<keyword evidence="7 10" id="KW-0472">Membrane</keyword>
<dbReference type="HAMAP" id="MF_00033">
    <property type="entry name" value="MurG"/>
    <property type="match status" value="1"/>
</dbReference>
<dbReference type="CDD" id="cd03785">
    <property type="entry name" value="GT28_MurG"/>
    <property type="match status" value="1"/>
</dbReference>
<evidence type="ECO:0000256" key="2">
    <source>
        <dbReference type="ARBA" id="ARBA00022618"/>
    </source>
</evidence>
<evidence type="ECO:0000259" key="12">
    <source>
        <dbReference type="Pfam" id="PF04101"/>
    </source>
</evidence>
<comment type="subcellular location">
    <subcellularLocation>
        <location evidence="10">Cell membrane</location>
        <topology evidence="10">Peripheral membrane protein</topology>
        <orientation evidence="10">Cytoplasmic side</orientation>
    </subcellularLocation>
</comment>
<dbReference type="GO" id="GO:0051991">
    <property type="term" value="F:UDP-N-acetyl-D-glucosamine:N-acetylmuramoyl-L-alanyl-D-glutamyl-meso-2,6-diaminopimelyl-D-alanyl-D-alanine-diphosphoundecaprenol 4-beta-N-acetylglucosaminlytransferase activity"/>
    <property type="evidence" value="ECO:0007669"/>
    <property type="project" value="RHEA"/>
</dbReference>
<comment type="similarity">
    <text evidence="10">Belongs to the glycosyltransferase 28 family. MurG subfamily.</text>
</comment>
<dbReference type="EMBL" id="LCBS01000008">
    <property type="protein sequence ID" value="KKS17041.1"/>
    <property type="molecule type" value="Genomic_DNA"/>
</dbReference>
<keyword evidence="6 10" id="KW-0573">Peptidoglycan synthesis</keyword>
<dbReference type="GO" id="GO:0005886">
    <property type="term" value="C:plasma membrane"/>
    <property type="evidence" value="ECO:0007669"/>
    <property type="project" value="UniProtKB-SubCell"/>
</dbReference>
<evidence type="ECO:0000256" key="8">
    <source>
        <dbReference type="ARBA" id="ARBA00023306"/>
    </source>
</evidence>
<dbReference type="Pfam" id="PF04101">
    <property type="entry name" value="Glyco_tran_28_C"/>
    <property type="match status" value="1"/>
</dbReference>
<comment type="pathway">
    <text evidence="10">Cell wall biogenesis; peptidoglycan biosynthesis.</text>
</comment>
<proteinExistence type="inferred from homology"/>
<dbReference type="AlphaFoldDB" id="A0A0G0Z4M2"/>
<evidence type="ECO:0000256" key="9">
    <source>
        <dbReference type="ARBA" id="ARBA00023316"/>
    </source>
</evidence>
<dbReference type="GO" id="GO:0071555">
    <property type="term" value="P:cell wall organization"/>
    <property type="evidence" value="ECO:0007669"/>
    <property type="project" value="UniProtKB-KW"/>
</dbReference>
<dbReference type="InterPro" id="IPR006009">
    <property type="entry name" value="GlcNAc_MurG"/>
</dbReference>
<keyword evidence="5 10" id="KW-0133">Cell shape</keyword>
<dbReference type="EC" id="2.4.1.227" evidence="10"/>
<dbReference type="UniPathway" id="UPA00219"/>
<dbReference type="GO" id="GO:0051301">
    <property type="term" value="P:cell division"/>
    <property type="evidence" value="ECO:0007669"/>
    <property type="project" value="UniProtKB-KW"/>
</dbReference>
<comment type="caution">
    <text evidence="13">The sequence shown here is derived from an EMBL/GenBank/DDBJ whole genome shotgun (WGS) entry which is preliminary data.</text>
</comment>
<dbReference type="Gene3D" id="3.40.50.2000">
    <property type="entry name" value="Glycogen Phosphorylase B"/>
    <property type="match status" value="2"/>
</dbReference>
<dbReference type="Proteomes" id="UP000034163">
    <property type="component" value="Unassembled WGS sequence"/>
</dbReference>
<evidence type="ECO:0000313" key="14">
    <source>
        <dbReference type="Proteomes" id="UP000034163"/>
    </source>
</evidence>
<dbReference type="PANTHER" id="PTHR21015">
    <property type="entry name" value="UDP-N-ACETYLGLUCOSAMINE--N-ACETYLMURAMYL-(PENTAPEPTIDE) PYROPHOSPHORYL-UNDECAPRENOL N-ACETYLGLUCOSAMINE TRANSFERASE 1"/>
    <property type="match status" value="1"/>
</dbReference>
<keyword evidence="4 10" id="KW-0808">Transferase</keyword>
<comment type="caution">
    <text evidence="10">Lacks conserved residue(s) required for the propagation of feature annotation.</text>
</comment>
<keyword evidence="2 10" id="KW-0132">Cell division</keyword>
<dbReference type="GO" id="GO:0009252">
    <property type="term" value="P:peptidoglycan biosynthetic process"/>
    <property type="evidence" value="ECO:0007669"/>
    <property type="project" value="UniProtKB-UniRule"/>
</dbReference>
<keyword evidence="1 10" id="KW-1003">Cell membrane</keyword>
<keyword evidence="3 10" id="KW-0328">Glycosyltransferase</keyword>
<evidence type="ECO:0000256" key="4">
    <source>
        <dbReference type="ARBA" id="ARBA00022679"/>
    </source>
</evidence>
<evidence type="ECO:0000313" key="13">
    <source>
        <dbReference type="EMBL" id="KKS17041.1"/>
    </source>
</evidence>
<feature type="binding site" evidence="10">
    <location>
        <position position="187"/>
    </location>
    <ligand>
        <name>UDP-N-acetyl-alpha-D-glucosamine</name>
        <dbReference type="ChEBI" id="CHEBI:57705"/>
    </ligand>
</feature>
<name>A0A0G0Z4M2_UNCKA</name>
<gene>
    <name evidence="10" type="primary">murG</name>
    <name evidence="13" type="ORF">UU72_C0008G0023</name>
</gene>
<evidence type="ECO:0000256" key="3">
    <source>
        <dbReference type="ARBA" id="ARBA00022676"/>
    </source>
</evidence>
<dbReference type="InterPro" id="IPR004276">
    <property type="entry name" value="GlycoTrans_28_N"/>
</dbReference>
<dbReference type="Pfam" id="PF03033">
    <property type="entry name" value="Glyco_transf_28"/>
    <property type="match status" value="1"/>
</dbReference>
<dbReference type="GO" id="GO:0050511">
    <property type="term" value="F:undecaprenyldiphospho-muramoylpentapeptide beta-N-acetylglucosaminyltransferase activity"/>
    <property type="evidence" value="ECO:0007669"/>
    <property type="project" value="UniProtKB-UniRule"/>
</dbReference>
<evidence type="ECO:0000256" key="1">
    <source>
        <dbReference type="ARBA" id="ARBA00022475"/>
    </source>
</evidence>
<comment type="catalytic activity">
    <reaction evidence="10">
        <text>di-trans,octa-cis-undecaprenyl diphospho-N-acetyl-alpha-D-muramoyl-L-alanyl-D-glutamyl-meso-2,6-diaminopimeloyl-D-alanyl-D-alanine + UDP-N-acetyl-alpha-D-glucosamine = di-trans,octa-cis-undecaprenyl diphospho-[N-acetyl-alpha-D-glucosaminyl-(1-&gt;4)]-N-acetyl-alpha-D-muramoyl-L-alanyl-D-glutamyl-meso-2,6-diaminopimeloyl-D-alanyl-D-alanine + UDP + H(+)</text>
        <dbReference type="Rhea" id="RHEA:31227"/>
        <dbReference type="ChEBI" id="CHEBI:15378"/>
        <dbReference type="ChEBI" id="CHEBI:57705"/>
        <dbReference type="ChEBI" id="CHEBI:58223"/>
        <dbReference type="ChEBI" id="CHEBI:61387"/>
        <dbReference type="ChEBI" id="CHEBI:61388"/>
        <dbReference type="EC" id="2.4.1.227"/>
    </reaction>
</comment>
<dbReference type="InterPro" id="IPR007235">
    <property type="entry name" value="Glyco_trans_28_C"/>
</dbReference>
<feature type="domain" description="Glycosyltransferase family 28 N-terminal" evidence="11">
    <location>
        <begin position="27"/>
        <end position="164"/>
    </location>
</feature>
<feature type="binding site" evidence="10">
    <location>
        <position position="320"/>
    </location>
    <ligand>
        <name>UDP-N-acetyl-alpha-D-glucosamine</name>
        <dbReference type="ChEBI" id="CHEBI:57705"/>
    </ligand>
</feature>
<accession>A0A0G0Z4M2</accession>
<reference evidence="13 14" key="1">
    <citation type="journal article" date="2015" name="Nature">
        <title>rRNA introns, odd ribosomes, and small enigmatic genomes across a large radiation of phyla.</title>
        <authorList>
            <person name="Brown C.T."/>
            <person name="Hug L.A."/>
            <person name="Thomas B.C."/>
            <person name="Sharon I."/>
            <person name="Castelle C.J."/>
            <person name="Singh A."/>
            <person name="Wilkins M.J."/>
            <person name="Williams K.H."/>
            <person name="Banfield J.F."/>
        </authorList>
    </citation>
    <scope>NUCLEOTIDE SEQUENCE [LARGE SCALE GENOMIC DNA]</scope>
</reference>
<sequence>MKNLYLEAQVQSTEQAYIIATMRIVITGGHHSSALPVIEELKKIMPEVQLYWFGHKYSLKGDKNPTFEYHEITKLGIPFYDIKAGKFYKTFNLLRLAKIPYGFFQSLYFLIKLQPQLIVSFGGYLAVPVVLAGKILGIPSVTHEQTVVVGYANKVISKFASKILISWPQSQKYFDPSKTILTGIPVRKDIFEVRSNAFKLNPDLPTVYITAGKTGSVTVNEAIQQALEFLLGKVNIIHQCGDHSEFRHFDVLTSAYERIKNNVPGIFHLRKFVYGDEIGEAFKKSDFILGRAGAHVISELIAWEKPCILVPIPWVSHNEQNKNAEMLRDAGLGIIVSEKNIKEELPGAVEKMSKEYNRYTLNDENLRKLIRMDSAVLIAHEIHDLLKNEQK</sequence>